<dbReference type="PANTHER" id="PTHR11141:SF6">
    <property type="entry name" value="PROTEIN TRANSPORT PROTEIN SEC23 A"/>
    <property type="match status" value="1"/>
</dbReference>
<dbReference type="SUPFAM" id="SSF82754">
    <property type="entry name" value="C-terminal, gelsolin-like domain of Sec23/24"/>
    <property type="match status" value="1"/>
</dbReference>
<accession>A0A5B8MUC8</accession>
<feature type="domain" description="Zinc finger Sec23/Sec24-type" evidence="8">
    <location>
        <begin position="56"/>
        <end position="90"/>
    </location>
</feature>
<dbReference type="GO" id="GO:0005096">
    <property type="term" value="F:GTPase activator activity"/>
    <property type="evidence" value="ECO:0007669"/>
    <property type="project" value="TreeGrafter"/>
</dbReference>
<dbReference type="Gene3D" id="3.40.50.410">
    <property type="entry name" value="von Willebrand factor, type A domain"/>
    <property type="match status" value="1"/>
</dbReference>
<dbReference type="InterPro" id="IPR037364">
    <property type="entry name" value="Sec23"/>
</dbReference>
<dbReference type="Gene3D" id="1.20.120.730">
    <property type="entry name" value="Sec23/Sec24 helical domain"/>
    <property type="match status" value="1"/>
</dbReference>
<organism evidence="10 11">
    <name type="scientific">Chloropicon primus</name>
    <dbReference type="NCBI Taxonomy" id="1764295"/>
    <lineage>
        <taxon>Eukaryota</taxon>
        <taxon>Viridiplantae</taxon>
        <taxon>Chlorophyta</taxon>
        <taxon>Chloropicophyceae</taxon>
        <taxon>Chloropicales</taxon>
        <taxon>Chloropicaceae</taxon>
        <taxon>Chloropicon</taxon>
    </lineage>
</organism>
<dbReference type="GO" id="GO:0006886">
    <property type="term" value="P:intracellular protein transport"/>
    <property type="evidence" value="ECO:0007669"/>
    <property type="project" value="InterPro"/>
</dbReference>
<dbReference type="SUPFAM" id="SSF81995">
    <property type="entry name" value="beta-sandwich domain of Sec23/24"/>
    <property type="match status" value="1"/>
</dbReference>
<evidence type="ECO:0000259" key="8">
    <source>
        <dbReference type="Pfam" id="PF04810"/>
    </source>
</evidence>
<dbReference type="SUPFAM" id="SSF82919">
    <property type="entry name" value="Zn-finger domain of Sec23/24"/>
    <property type="match status" value="1"/>
</dbReference>
<keyword evidence="1 7" id="KW-0479">Metal-binding</keyword>
<evidence type="ECO:0000256" key="1">
    <source>
        <dbReference type="ARBA" id="ARBA00022723"/>
    </source>
</evidence>
<dbReference type="Gene3D" id="2.30.30.380">
    <property type="entry name" value="Zn-finger domain of Sec23/24"/>
    <property type="match status" value="1"/>
</dbReference>
<comment type="subcellular location">
    <subcellularLocation>
        <location evidence="7">Cytoplasmic vesicle</location>
        <location evidence="7">COPII-coated vesicle membrane</location>
        <topology evidence="7">Peripheral membrane protein</topology>
        <orientation evidence="7">Cytoplasmic side</orientation>
    </subcellularLocation>
    <subcellularLocation>
        <location evidence="7">Endoplasmic reticulum membrane</location>
        <topology evidence="7">Peripheral membrane protein</topology>
        <orientation evidence="7">Cytoplasmic side</orientation>
    </subcellularLocation>
</comment>
<dbReference type="InterPro" id="IPR006896">
    <property type="entry name" value="Sec23/24_trunk_dom"/>
</dbReference>
<dbReference type="Proteomes" id="UP000316726">
    <property type="component" value="Chromosome 12"/>
</dbReference>
<dbReference type="EMBL" id="CP031045">
    <property type="protein sequence ID" value="QDZ23977.1"/>
    <property type="molecule type" value="Genomic_DNA"/>
</dbReference>
<dbReference type="SUPFAM" id="SSF53300">
    <property type="entry name" value="vWA-like"/>
    <property type="match status" value="1"/>
</dbReference>
<dbReference type="InterPro" id="IPR036465">
    <property type="entry name" value="vWFA_dom_sf"/>
</dbReference>
<keyword evidence="7" id="KW-0653">Protein transport</keyword>
<keyword evidence="5 7" id="KW-0472">Membrane</keyword>
<sequence length="812" mass="88872">MTVRHVRACASKVPRDAAVGNTCKVPLGAIVSPFLSNKKTPMPMMPWQGKRLGSGVRCVRCRAMASRYCHVAEDRVTWRCALCGQQNKVKEADASRLLLMQTNHDNGDDEENHGSVSVMEWVSDASVSVKVRRTLVLLIDVTLDADHFEMLRVGLLDFLGKVLGNKDGPSRLAMASFGSVATLYHLGEEEGGEEATTSSVVEGDAFPVSLQGCIGGEEGQRGLAVATLEANLQRYFLEVNRTEGGGVSSGERERVLRRVERTLRAISPFSSRRNTPNHERPRCLVGSLSLVSKAIKMCEWSLDDGQQGGLGGSNQNLTSIMVVGGGNCTKGPGSIPSEDHPKFIHLEREALSFIEELAEFLTERSVVVDIFGAGHVSLDVPCLYPLTQNTGGCLMMYETFGKDLFAALESAYNRFIGTSAVMDFHLSADHFNVDQIVGPIKPVSAKNRRRAIAEGNGGSSGGGGSLLSDNAVELTSVEYDHGITLSLSMRADIPGDSTFFQVEVWYASLDGCWRHRVITSRISVTSSGREFILSVDPLAVGVTLAKKAMVDIRKAKYSRKVVDGVKKDLADRIYDIARNFSPKVRGDSGGIVARFFSKPTCLLKEELAILAEFVYHLGRTVAFTENAHRDEKTCFVAHFLRCGVESCARMVWPRCLTLGPQGPVALPAADIALQMEQHFLMDCGLDCFVWVKSNSAVGSTAVGDRERSILAKYNEYMWHFMLRGRFPAPEMHLCMEGTGNARYLQSRLIPTRQDTPEEQADQVRGLGSLEPGLRNAHITSLVSSFHCTDEPSFREWCRQTSLSCGSQALGIL</sequence>
<name>A0A5B8MUC8_9CHLO</name>
<evidence type="ECO:0000256" key="3">
    <source>
        <dbReference type="ARBA" id="ARBA00022833"/>
    </source>
</evidence>
<evidence type="ECO:0000256" key="6">
    <source>
        <dbReference type="ARBA" id="ARBA00023329"/>
    </source>
</evidence>
<keyword evidence="7" id="KW-0963">Cytoplasm</keyword>
<evidence type="ECO:0000259" key="9">
    <source>
        <dbReference type="Pfam" id="PF04811"/>
    </source>
</evidence>
<protein>
    <recommendedName>
        <fullName evidence="7">Protein transport protein SEC23</fullName>
    </recommendedName>
</protein>
<keyword evidence="2 7" id="KW-0256">Endoplasmic reticulum</keyword>
<dbReference type="InterPro" id="IPR036180">
    <property type="entry name" value="Gelsolin-like_dom_sf"/>
</dbReference>
<evidence type="ECO:0000313" key="10">
    <source>
        <dbReference type="EMBL" id="QDZ23977.1"/>
    </source>
</evidence>
<feature type="domain" description="Sec23/Sec24 trunk" evidence="9">
    <location>
        <begin position="136"/>
        <end position="402"/>
    </location>
</feature>
<evidence type="ECO:0000256" key="2">
    <source>
        <dbReference type="ARBA" id="ARBA00022824"/>
    </source>
</evidence>
<dbReference type="AlphaFoldDB" id="A0A5B8MUC8"/>
<comment type="similarity">
    <text evidence="7">Belongs to the SEC23/SEC24 family. SEC23 subfamily.</text>
</comment>
<keyword evidence="3 7" id="KW-0862">Zinc</keyword>
<comment type="function">
    <text evidence="7">Component of the coat protein complex II (COPII) which promotes the formation of transport vesicles from the endoplasmic reticulum (ER). The coat has two main functions, the physical deformation of the endoplasmic reticulum membrane into vesicles and the selection of cargo molecules.</text>
</comment>
<evidence type="ECO:0000313" key="11">
    <source>
        <dbReference type="Proteomes" id="UP000316726"/>
    </source>
</evidence>
<keyword evidence="7" id="KW-0813">Transport</keyword>
<dbReference type="GO" id="GO:0090110">
    <property type="term" value="P:COPII-coated vesicle cargo loading"/>
    <property type="evidence" value="ECO:0007669"/>
    <property type="project" value="TreeGrafter"/>
</dbReference>
<keyword evidence="4 7" id="KW-0931">ER-Golgi transport</keyword>
<evidence type="ECO:0000256" key="4">
    <source>
        <dbReference type="ARBA" id="ARBA00022892"/>
    </source>
</evidence>
<dbReference type="GO" id="GO:0008270">
    <property type="term" value="F:zinc ion binding"/>
    <property type="evidence" value="ECO:0007669"/>
    <property type="project" value="InterPro"/>
</dbReference>
<dbReference type="OrthoDB" id="566421at2759"/>
<dbReference type="STRING" id="1764295.A0A5B8MUC8"/>
<dbReference type="InterPro" id="IPR006895">
    <property type="entry name" value="Znf_Sec23_Sec24"/>
</dbReference>
<dbReference type="PANTHER" id="PTHR11141">
    <property type="entry name" value="PROTEIN TRANSPORT PROTEIN SEC23"/>
    <property type="match status" value="1"/>
</dbReference>
<dbReference type="GO" id="GO:0070971">
    <property type="term" value="C:endoplasmic reticulum exit site"/>
    <property type="evidence" value="ECO:0007669"/>
    <property type="project" value="TreeGrafter"/>
</dbReference>
<dbReference type="InterPro" id="IPR036174">
    <property type="entry name" value="Znf_Sec23_Sec24_sf"/>
</dbReference>
<gene>
    <name evidence="10" type="ORF">A3770_12p64950</name>
</gene>
<evidence type="ECO:0000256" key="5">
    <source>
        <dbReference type="ARBA" id="ARBA00023136"/>
    </source>
</evidence>
<dbReference type="GO" id="GO:0005789">
    <property type="term" value="C:endoplasmic reticulum membrane"/>
    <property type="evidence" value="ECO:0007669"/>
    <property type="project" value="UniProtKB-SubCell"/>
</dbReference>
<dbReference type="Pfam" id="PF04811">
    <property type="entry name" value="Sec23_trunk"/>
    <property type="match status" value="1"/>
</dbReference>
<reference evidence="10 11" key="1">
    <citation type="submission" date="2018-07" db="EMBL/GenBank/DDBJ databases">
        <title>The complete nuclear genome of the prasinophyte Chloropicon primus (CCMP1205).</title>
        <authorList>
            <person name="Pombert J.-F."/>
            <person name="Otis C."/>
            <person name="Turmel M."/>
            <person name="Lemieux C."/>
        </authorList>
    </citation>
    <scope>NUCLEOTIDE SEQUENCE [LARGE SCALE GENOMIC DNA]</scope>
    <source>
        <strain evidence="10 11">CCMP1205</strain>
    </source>
</reference>
<proteinExistence type="inferred from homology"/>
<evidence type="ECO:0000256" key="7">
    <source>
        <dbReference type="RuleBase" id="RU365030"/>
    </source>
</evidence>
<dbReference type="Pfam" id="PF04810">
    <property type="entry name" value="zf-Sec23_Sec24"/>
    <property type="match status" value="1"/>
</dbReference>
<keyword evidence="11" id="KW-1185">Reference proteome</keyword>
<keyword evidence="6 7" id="KW-0968">Cytoplasmic vesicle</keyword>
<dbReference type="GO" id="GO:0030127">
    <property type="term" value="C:COPII vesicle coat"/>
    <property type="evidence" value="ECO:0007669"/>
    <property type="project" value="InterPro"/>
</dbReference>